<feature type="non-terminal residue" evidence="2">
    <location>
        <position position="1"/>
    </location>
</feature>
<evidence type="ECO:0000313" key="2">
    <source>
        <dbReference type="EMBL" id="KAK2112476.1"/>
    </source>
</evidence>
<feature type="compositionally biased region" description="Basic residues" evidence="1">
    <location>
        <begin position="92"/>
        <end position="102"/>
    </location>
</feature>
<reference evidence="2 3" key="1">
    <citation type="submission" date="2023-05" db="EMBL/GenBank/DDBJ databases">
        <title>B98-5 Cell Line De Novo Hybrid Assembly: An Optical Mapping Approach.</title>
        <authorList>
            <person name="Kananen K."/>
            <person name="Auerbach J.A."/>
            <person name="Kautto E."/>
            <person name="Blachly J.S."/>
        </authorList>
    </citation>
    <scope>NUCLEOTIDE SEQUENCE [LARGE SCALE GENOMIC DNA]</scope>
    <source>
        <strain evidence="2">B95-8</strain>
        <tissue evidence="2">Cell line</tissue>
    </source>
</reference>
<feature type="compositionally biased region" description="Polar residues" evidence="1">
    <location>
        <begin position="17"/>
        <end position="37"/>
    </location>
</feature>
<evidence type="ECO:0000256" key="1">
    <source>
        <dbReference type="SAM" id="MobiDB-lite"/>
    </source>
</evidence>
<gene>
    <name evidence="2" type="ORF">P7K49_012223</name>
</gene>
<dbReference type="EMBL" id="JASSZA010000005">
    <property type="protein sequence ID" value="KAK2112476.1"/>
    <property type="molecule type" value="Genomic_DNA"/>
</dbReference>
<feature type="compositionally biased region" description="Basic and acidic residues" evidence="1">
    <location>
        <begin position="65"/>
        <end position="91"/>
    </location>
</feature>
<proteinExistence type="predicted"/>
<comment type="caution">
    <text evidence="2">The sequence shown here is derived from an EMBL/GenBank/DDBJ whole genome shotgun (WGS) entry which is preliminary data.</text>
</comment>
<name>A0ABQ9VTK7_SAGOE</name>
<organism evidence="2 3">
    <name type="scientific">Saguinus oedipus</name>
    <name type="common">Cotton-top tamarin</name>
    <name type="synonym">Oedipomidas oedipus</name>
    <dbReference type="NCBI Taxonomy" id="9490"/>
    <lineage>
        <taxon>Eukaryota</taxon>
        <taxon>Metazoa</taxon>
        <taxon>Chordata</taxon>
        <taxon>Craniata</taxon>
        <taxon>Vertebrata</taxon>
        <taxon>Euteleostomi</taxon>
        <taxon>Mammalia</taxon>
        <taxon>Eutheria</taxon>
        <taxon>Euarchontoglires</taxon>
        <taxon>Primates</taxon>
        <taxon>Haplorrhini</taxon>
        <taxon>Platyrrhini</taxon>
        <taxon>Cebidae</taxon>
        <taxon>Callitrichinae</taxon>
        <taxon>Saguinus</taxon>
    </lineage>
</organism>
<protein>
    <submittedName>
        <fullName evidence="2">Uncharacterized protein</fullName>
    </submittedName>
</protein>
<evidence type="ECO:0000313" key="3">
    <source>
        <dbReference type="Proteomes" id="UP001266305"/>
    </source>
</evidence>
<dbReference type="Proteomes" id="UP001266305">
    <property type="component" value="Unassembled WGS sequence"/>
</dbReference>
<feature type="region of interest" description="Disordered" evidence="1">
    <location>
        <begin position="1"/>
        <end position="102"/>
    </location>
</feature>
<accession>A0ABQ9VTK7</accession>
<keyword evidence="3" id="KW-1185">Reference proteome</keyword>
<sequence length="102" mass="11424">CAARINGTEAAEGRAWHSTNRSLTPSTATFNAANSNRRVVREPSASRGDNSQRDMARTGPGSREGQTKDDMKQRATREQRATRWDEDPQDRRHARATSTRRA</sequence>